<feature type="domain" description="Ig-like" evidence="11">
    <location>
        <begin position="277"/>
        <end position="365"/>
    </location>
</feature>
<feature type="compositionally biased region" description="Acidic residues" evidence="10">
    <location>
        <begin position="1386"/>
        <end position="1396"/>
    </location>
</feature>
<feature type="compositionally biased region" description="Polar residues" evidence="10">
    <location>
        <begin position="1411"/>
        <end position="1420"/>
    </location>
</feature>
<feature type="region of interest" description="Disordered" evidence="10">
    <location>
        <begin position="1886"/>
        <end position="1979"/>
    </location>
</feature>
<dbReference type="SMART" id="SM00409">
    <property type="entry name" value="IG"/>
    <property type="match status" value="10"/>
</dbReference>
<feature type="domain" description="Ig-like" evidence="11">
    <location>
        <begin position="475"/>
        <end position="563"/>
    </location>
</feature>
<evidence type="ECO:0000256" key="4">
    <source>
        <dbReference type="ARBA" id="ARBA00022490"/>
    </source>
</evidence>
<comment type="caution">
    <text evidence="12">The sequence shown here is derived from an EMBL/GenBank/DDBJ whole genome shotgun (WGS) entry which is preliminary data.</text>
</comment>
<dbReference type="InterPro" id="IPR003598">
    <property type="entry name" value="Ig_sub2"/>
</dbReference>
<dbReference type="InterPro" id="IPR050958">
    <property type="entry name" value="Cell_Adh-Cytoskel_Orgn"/>
</dbReference>
<gene>
    <name evidence="12" type="ORF">DGYR_LOCUS12255</name>
</gene>
<accession>A0A7I8W9F3</accession>
<feature type="region of interest" description="Disordered" evidence="10">
    <location>
        <begin position="1468"/>
        <end position="1494"/>
    </location>
</feature>
<feature type="compositionally biased region" description="Polar residues" evidence="10">
    <location>
        <begin position="1957"/>
        <end position="1970"/>
    </location>
</feature>
<feature type="compositionally biased region" description="Basic and acidic residues" evidence="10">
    <location>
        <begin position="1907"/>
        <end position="1922"/>
    </location>
</feature>
<dbReference type="GO" id="GO:0005737">
    <property type="term" value="C:cytoplasm"/>
    <property type="evidence" value="ECO:0007669"/>
    <property type="project" value="UniProtKB-SubCell"/>
</dbReference>
<dbReference type="InterPro" id="IPR036179">
    <property type="entry name" value="Ig-like_dom_sf"/>
</dbReference>
<dbReference type="FunFam" id="2.60.40.10:FF:000425">
    <property type="entry name" value="Myosin light chain kinase"/>
    <property type="match status" value="4"/>
</dbReference>
<dbReference type="PANTHER" id="PTHR45080">
    <property type="entry name" value="CONTACTIN 5"/>
    <property type="match status" value="1"/>
</dbReference>
<keyword evidence="7" id="KW-1015">Disulfide bond</keyword>
<dbReference type="EMBL" id="CAJFCJ010000023">
    <property type="protein sequence ID" value="CAD5124765.1"/>
    <property type="molecule type" value="Genomic_DNA"/>
</dbReference>
<evidence type="ECO:0000256" key="3">
    <source>
        <dbReference type="ARBA" id="ARBA00006692"/>
    </source>
</evidence>
<protein>
    <submittedName>
        <fullName evidence="12">DgyrCDS13029</fullName>
    </submittedName>
</protein>
<evidence type="ECO:0000256" key="1">
    <source>
        <dbReference type="ARBA" id="ARBA00004123"/>
    </source>
</evidence>
<feature type="domain" description="Ig-like" evidence="11">
    <location>
        <begin position="138"/>
        <end position="237"/>
    </location>
</feature>
<dbReference type="InterPro" id="IPR013098">
    <property type="entry name" value="Ig_I-set"/>
</dbReference>
<dbReference type="InterPro" id="IPR007110">
    <property type="entry name" value="Ig-like_dom"/>
</dbReference>
<dbReference type="GO" id="GO:0005634">
    <property type="term" value="C:nucleus"/>
    <property type="evidence" value="ECO:0007669"/>
    <property type="project" value="UniProtKB-SubCell"/>
</dbReference>
<feature type="region of interest" description="Disordered" evidence="10">
    <location>
        <begin position="1275"/>
        <end position="1317"/>
    </location>
</feature>
<evidence type="ECO:0000256" key="8">
    <source>
        <dbReference type="ARBA" id="ARBA00023242"/>
    </source>
</evidence>
<evidence type="ECO:0000256" key="10">
    <source>
        <dbReference type="SAM" id="MobiDB-lite"/>
    </source>
</evidence>
<dbReference type="InterPro" id="IPR003599">
    <property type="entry name" value="Ig_sub"/>
</dbReference>
<dbReference type="Pfam" id="PF07679">
    <property type="entry name" value="I-set"/>
    <property type="match status" value="10"/>
</dbReference>
<dbReference type="InterPro" id="IPR013783">
    <property type="entry name" value="Ig-like_fold"/>
</dbReference>
<evidence type="ECO:0000256" key="9">
    <source>
        <dbReference type="ARBA" id="ARBA00023319"/>
    </source>
</evidence>
<keyword evidence="4" id="KW-0963">Cytoplasm</keyword>
<dbReference type="PANTHER" id="PTHR45080:SF8">
    <property type="entry name" value="IG-LIKE DOMAIN-CONTAINING PROTEIN"/>
    <property type="match status" value="1"/>
</dbReference>
<feature type="region of interest" description="Disordered" evidence="10">
    <location>
        <begin position="1361"/>
        <end position="1398"/>
    </location>
</feature>
<feature type="region of interest" description="Disordered" evidence="10">
    <location>
        <begin position="845"/>
        <end position="887"/>
    </location>
</feature>
<evidence type="ECO:0000256" key="2">
    <source>
        <dbReference type="ARBA" id="ARBA00004496"/>
    </source>
</evidence>
<feature type="region of interest" description="Disordered" evidence="10">
    <location>
        <begin position="246"/>
        <end position="274"/>
    </location>
</feature>
<comment type="similarity">
    <text evidence="3">Belongs to the protein kinase superfamily. CAMK Ser/Thr protein kinase family.</text>
</comment>
<feature type="domain" description="Ig-like" evidence="11">
    <location>
        <begin position="373"/>
        <end position="467"/>
    </location>
</feature>
<evidence type="ECO:0000256" key="7">
    <source>
        <dbReference type="ARBA" id="ARBA00023157"/>
    </source>
</evidence>
<keyword evidence="6" id="KW-0677">Repeat</keyword>
<dbReference type="OrthoDB" id="504170at2759"/>
<dbReference type="SMART" id="SM00408">
    <property type="entry name" value="IGc2"/>
    <property type="match status" value="6"/>
</dbReference>
<organism evidence="12 13">
    <name type="scientific">Dimorphilus gyrociliatus</name>
    <dbReference type="NCBI Taxonomy" id="2664684"/>
    <lineage>
        <taxon>Eukaryota</taxon>
        <taxon>Metazoa</taxon>
        <taxon>Spiralia</taxon>
        <taxon>Lophotrochozoa</taxon>
        <taxon>Annelida</taxon>
        <taxon>Polychaeta</taxon>
        <taxon>Polychaeta incertae sedis</taxon>
        <taxon>Dinophilidae</taxon>
        <taxon>Dimorphilus</taxon>
    </lineage>
</organism>
<name>A0A7I8W9F3_9ANNE</name>
<dbReference type="FunFam" id="2.60.40.10:FF:000147">
    <property type="entry name" value="Myosin light chain kinase"/>
    <property type="match status" value="1"/>
</dbReference>
<feature type="compositionally biased region" description="Basic and acidic residues" evidence="10">
    <location>
        <begin position="1476"/>
        <end position="1494"/>
    </location>
</feature>
<feature type="domain" description="Ig-like" evidence="11">
    <location>
        <begin position="37"/>
        <end position="125"/>
    </location>
</feature>
<keyword evidence="5" id="KW-0732">Signal</keyword>
<dbReference type="PROSITE" id="PS50835">
    <property type="entry name" value="IG_LIKE"/>
    <property type="match status" value="8"/>
</dbReference>
<keyword evidence="8" id="KW-0539">Nucleus</keyword>
<feature type="compositionally biased region" description="Basic and acidic residues" evidence="10">
    <location>
        <begin position="252"/>
        <end position="261"/>
    </location>
</feature>
<evidence type="ECO:0000313" key="12">
    <source>
        <dbReference type="EMBL" id="CAD5124765.1"/>
    </source>
</evidence>
<feature type="compositionally biased region" description="Basic residues" evidence="10">
    <location>
        <begin position="1372"/>
        <end position="1382"/>
    </location>
</feature>
<keyword evidence="13" id="KW-1185">Reference proteome</keyword>
<evidence type="ECO:0000259" key="11">
    <source>
        <dbReference type="PROSITE" id="PS50835"/>
    </source>
</evidence>
<feature type="domain" description="Ig-like" evidence="11">
    <location>
        <begin position="666"/>
        <end position="759"/>
    </location>
</feature>
<feature type="region of interest" description="Disordered" evidence="10">
    <location>
        <begin position="1411"/>
        <end position="1446"/>
    </location>
</feature>
<evidence type="ECO:0000256" key="6">
    <source>
        <dbReference type="ARBA" id="ARBA00022737"/>
    </source>
</evidence>
<dbReference type="Gene3D" id="2.60.40.10">
    <property type="entry name" value="Immunoglobulins"/>
    <property type="match status" value="11"/>
</dbReference>
<feature type="domain" description="Ig-like" evidence="11">
    <location>
        <begin position="988"/>
        <end position="1071"/>
    </location>
</feature>
<proteinExistence type="inferred from homology"/>
<sequence length="2121" mass="240342">MLVEMRIVHIQIALTHDVEEISIEKLIYETKEKGSRPEFLVKIKTSQVEIGQTAEFNCKIIGTPTPTLTWFYNGMRIENQGRYHFLSKEELQILEINDITTTDAGQYKVVAKNPYGKVECSANLQVEAPSKKTDLQPPNFVVSMETKNVVNVGDRVKLYCSAAGIPKPDVVWYRSGKQIRDGDEGRFTIKYDEESEKNVCGTTLIVLDILPTYEGRFTAEAINEVGVAYTDADLIVSDFSDNMTEDSLEAPTKVKKEEEAKPQSPMVLKHQDKSQAPEFIQKLEDITITEKTKLVLTTRVTGIPRPNLTWYIEEVEIKQTFRTKMTYTEDVATLTINSVEKRQKGLFKCVAKNTAGSAETVCYVNVEDIKEPPEFTRPLDDKEVREGQRARFDCTVYGLPKPEFKWLHKGDEISESNRIRMESKHVKISDETNYTLFIEKTTVNDTGNILAVAKNTAGEAESKCELTVQVKSEMPKFLKKPDNVECMEFDDISFKATVRAKPAPEVEWFKSDEKLIPSDRIVYESEGEEFTLIMKEVKKEEAGMFSVKATNDQGSMSASARLKVTAVIPPRIVKPPKDTIAPEQGPAKFSSKITGFPTPQVQWFLEGTPLVETKQIQMEFEPKTNMYHLILTDDLKGMTGTVKVLATNKGGKDEKEVSLTVTGRAPSFIEKPLKCTVLESDTAIFCCRIDGDPIPKVQWSKGKWRKMENTSTTRVHYKEPTDQYVLEIDNIKKKDAGTYTVTLTNDFGEETTSVTLIVTDKPEEAEDWKSSLKHTEVKEKVDTEEEYDWRNKLKKAKGNLDDVEGEELTFQLKKVEQTEPKGQLKEAKMEVEETQMKPTTMKFEKREPIELSKRKDQDKKEKAPVEEEAIEKSKYQRQKKEPAEPQVEEKGFKIGKVEYKFIRELTDQKVKETDFAEFECEVNKPKIPVRWLIEGVEVVPSPKYQIFAEGKIHRLAINKTKPEDEGQVMCEFKNLTTTANLYVIPIIPEFTLNFNDERVVEHADATFTCKLNEDLEIDWFHKGQPVKKNDKKYKIIDSGVEKTLMITDCLKGDADKVKAVCRNVSCEANLTVEDGLKHTLKIHRVSKMDEGQITVSCNDEESTAKLTVDDNPVEVLSVSKSLKVLLGSPISLDVEISTPRNDLEWYKGDKKIEKCLPKYDIEAFGMVCHTLQIRDVDETDGGVYSAILSSDGQELCSIQVNVLSDDLDKSHLDETFTDSAYMTARHFETSTDFTEYSNLSPDVSYEADVAAASIVPEVGDLDSISALESISSVDSPRAEGGFEMAPFDTGGDLETIPEDDESRYTSPGTSGRRSRDAFDIEITETCNIYSPGDDNQADKEIPPEIFEKLITDLAFPEEREIEQPNFESVTKMMKKKKKKKRRGSDSDSDSSSEEEYTELKVCEKVHSNVQFTKLQKSSPDPDSLSVRVPPSEEDLSSNSVANNAADIESASTISTSFLEQLEKKKAPFFDTTSTSEDSKNLSEQSERDVAWGEAKKAIIPTEKASEMMWDPDRDYLQVADSSEQLRQLESKKYIADLERETALANVRIQDVDVTEASELNLMKTPEKAAESIGDLGGEWSQAKVQSLPTHQIVSKTLEKRTNSAEPTVHISKKSLELADVRDEECPIAEVTEYDNECDIRRGRKTLVKKKPMNSWAEVKVQDYEIIESPDQISKRSVKTERTFLGEPPRSDAVEILDRNYYNDNKRGYSSTTPYAEQHSNIIPTEELQVKSPDMSDILVSESLIEQGNINPHKFKENTEITESVTQKTPENVWPMDLTNNNTISSDSNYGPKRDILTTKKERVQVTESIAHVNIDDLEAQMLQETNSLEYIDQEVTISKYQHMNQFYDVPTISESESTEEEDRSEGIKIQVEPRIRFQTSRDLTKTWTKSTHGATMESLADSSSDDSESRNGERDKDREKRKVIVTKKITKETTEEADEVNNSSDKGRTAHPFSYSRFESSNSGESTTPKSILRKKVNRSNISDSIHSDFVKREHDVNVAHSVSSPKMNDESIRRNCVSFTDSDTSSGDSMKYWTCQTFTLVDFWQQDSTDSNLQASGIPYITNNVNIYNKQIISRGDQAGSRTSIFGLRNNSTFYEDILKREARRKFYEIRPTVCKETLI</sequence>
<evidence type="ECO:0000256" key="5">
    <source>
        <dbReference type="ARBA" id="ARBA00022729"/>
    </source>
</evidence>
<comment type="subcellular location">
    <subcellularLocation>
        <location evidence="2">Cytoplasm</location>
    </subcellularLocation>
    <subcellularLocation>
        <location evidence="1">Nucleus</location>
    </subcellularLocation>
</comment>
<dbReference type="FunFam" id="2.60.40.10:FF:000050">
    <property type="entry name" value="Titin isoform B"/>
    <property type="match status" value="1"/>
</dbReference>
<keyword evidence="9" id="KW-0393">Immunoglobulin domain</keyword>
<evidence type="ECO:0000313" key="13">
    <source>
        <dbReference type="Proteomes" id="UP000549394"/>
    </source>
</evidence>
<dbReference type="GO" id="GO:0007156">
    <property type="term" value="P:homophilic cell adhesion via plasma membrane adhesion molecules"/>
    <property type="evidence" value="ECO:0007669"/>
    <property type="project" value="TreeGrafter"/>
</dbReference>
<dbReference type="Proteomes" id="UP000549394">
    <property type="component" value="Unassembled WGS sequence"/>
</dbReference>
<dbReference type="SUPFAM" id="SSF48726">
    <property type="entry name" value="Immunoglobulin"/>
    <property type="match status" value="10"/>
</dbReference>
<feature type="domain" description="Ig-like" evidence="11">
    <location>
        <begin position="885"/>
        <end position="982"/>
    </location>
</feature>
<dbReference type="GO" id="GO:0005886">
    <property type="term" value="C:plasma membrane"/>
    <property type="evidence" value="ECO:0007669"/>
    <property type="project" value="TreeGrafter"/>
</dbReference>
<reference evidence="12 13" key="1">
    <citation type="submission" date="2020-08" db="EMBL/GenBank/DDBJ databases">
        <authorList>
            <person name="Hejnol A."/>
        </authorList>
    </citation>
    <scope>NUCLEOTIDE SEQUENCE [LARGE SCALE GENOMIC DNA]</scope>
</reference>